<dbReference type="OrthoDB" id="6417021at2759"/>
<dbReference type="RefSeq" id="XP_033458813.1">
    <property type="nucleotide sequence ID" value="XM_033605207.1"/>
</dbReference>
<dbReference type="AlphaFoldDB" id="A0A6J3M4E0"/>
<comment type="similarity">
    <text evidence="1">Belongs to the TTI2 family.</text>
</comment>
<dbReference type="SUPFAM" id="SSF48371">
    <property type="entry name" value="ARM repeat"/>
    <property type="match status" value="1"/>
</dbReference>
<reference evidence="3" key="1">
    <citation type="submission" date="2020-01" db="EMBL/GenBank/DDBJ databases">
        <authorList>
            <consortium name="DOE Joint Genome Institute"/>
            <person name="Haridas S."/>
            <person name="Albert R."/>
            <person name="Binder M."/>
            <person name="Bloem J."/>
            <person name="Labutti K."/>
            <person name="Salamov A."/>
            <person name="Andreopoulos B."/>
            <person name="Baker S.E."/>
            <person name="Barry K."/>
            <person name="Bills G."/>
            <person name="Bluhm B.H."/>
            <person name="Cannon C."/>
            <person name="Castanera R."/>
            <person name="Culley D.E."/>
            <person name="Daum C."/>
            <person name="Ezra D."/>
            <person name="Gonzalez J.B."/>
            <person name="Henrissat B."/>
            <person name="Kuo A."/>
            <person name="Liang C."/>
            <person name="Lipzen A."/>
            <person name="Lutzoni F."/>
            <person name="Magnuson J."/>
            <person name="Mondo S."/>
            <person name="Nolan M."/>
            <person name="Ohm R."/>
            <person name="Pangilinan J."/>
            <person name="Park H.-J."/>
            <person name="Ramirez L."/>
            <person name="Alfaro M."/>
            <person name="Sun H."/>
            <person name="Tritt A."/>
            <person name="Yoshinaga Y."/>
            <person name="Zwiers L.-H."/>
            <person name="Turgeon B.G."/>
            <person name="Goodwin S.B."/>
            <person name="Spatafora J.W."/>
            <person name="Crous P.W."/>
            <person name="Grigoriev I.V."/>
        </authorList>
    </citation>
    <scope>NUCLEOTIDE SEQUENCE</scope>
    <source>
        <strain evidence="3">CBS 342.82</strain>
    </source>
</reference>
<reference evidence="3" key="2">
    <citation type="submission" date="2020-04" db="EMBL/GenBank/DDBJ databases">
        <authorList>
            <consortium name="NCBI Genome Project"/>
        </authorList>
    </citation>
    <scope>NUCLEOTIDE SEQUENCE</scope>
    <source>
        <strain evidence="3">CBS 342.82</strain>
    </source>
</reference>
<dbReference type="GeneID" id="54363007"/>
<evidence type="ECO:0000313" key="3">
    <source>
        <dbReference type="RefSeq" id="XP_033458813.1"/>
    </source>
</evidence>
<sequence>MTPQLPPKISLQSPDDSITRPWKYAQDASALNLLKWIVSALHPKLTEEVWPLIVPPILTLIDDWEIKYKQIGISLLQTLLEKTPPALLARTGLSEVFEEALMPCLTYLPTLNTPEESVAMLSVTYSALLVLTQTRFPPEENAPQRAKMLDTMIRKGILYGYTTASEYPSIVTTLFRNLALILDELGIDSVKHIKFILPMLTQALSHPHGTASLPMLNSAVVALQALLRNCWPRMAYHRAEVLKGLAMCWLNVAELDGGDKEGLAALRGKLRETVDSLETILRDDETCDVEADVEQLISADDRLRDLLLPGENPVRGSK</sequence>
<organism evidence="3">
    <name type="scientific">Dissoconium aciculare CBS 342.82</name>
    <dbReference type="NCBI Taxonomy" id="1314786"/>
    <lineage>
        <taxon>Eukaryota</taxon>
        <taxon>Fungi</taxon>
        <taxon>Dikarya</taxon>
        <taxon>Ascomycota</taxon>
        <taxon>Pezizomycotina</taxon>
        <taxon>Dothideomycetes</taxon>
        <taxon>Dothideomycetidae</taxon>
        <taxon>Mycosphaerellales</taxon>
        <taxon>Dissoconiaceae</taxon>
        <taxon>Dissoconium</taxon>
    </lineage>
</organism>
<name>A0A6J3M4E0_9PEZI</name>
<evidence type="ECO:0008006" key="4">
    <source>
        <dbReference type="Google" id="ProtNLM"/>
    </source>
</evidence>
<dbReference type="PANTHER" id="PTHR32226">
    <property type="entry name" value="TELO2-INTERACTING PROTEIN 2"/>
    <property type="match status" value="1"/>
</dbReference>
<dbReference type="InterPro" id="IPR018870">
    <property type="entry name" value="Tti2"/>
</dbReference>
<dbReference type="GO" id="GO:0005829">
    <property type="term" value="C:cytosol"/>
    <property type="evidence" value="ECO:0007669"/>
    <property type="project" value="TreeGrafter"/>
</dbReference>
<evidence type="ECO:0000256" key="1">
    <source>
        <dbReference type="ARBA" id="ARBA00034736"/>
    </source>
</evidence>
<protein>
    <recommendedName>
        <fullName evidence="4">ARM repeat-containing protein</fullName>
    </recommendedName>
</protein>
<evidence type="ECO:0000313" key="2">
    <source>
        <dbReference type="Proteomes" id="UP000504637"/>
    </source>
</evidence>
<dbReference type="PANTHER" id="PTHR32226:SF2">
    <property type="entry name" value="TELO2-INTERACTING PROTEIN 2"/>
    <property type="match status" value="1"/>
</dbReference>
<accession>A0A6J3M4E0</accession>
<reference evidence="3" key="3">
    <citation type="submission" date="2025-08" db="UniProtKB">
        <authorList>
            <consortium name="RefSeq"/>
        </authorList>
    </citation>
    <scope>IDENTIFICATION</scope>
    <source>
        <strain evidence="3">CBS 342.82</strain>
    </source>
</reference>
<dbReference type="GO" id="GO:0110078">
    <property type="term" value="C:TTT Hsp90 cochaperone complex"/>
    <property type="evidence" value="ECO:0007669"/>
    <property type="project" value="InterPro"/>
</dbReference>
<dbReference type="InterPro" id="IPR016024">
    <property type="entry name" value="ARM-type_fold"/>
</dbReference>
<dbReference type="GO" id="GO:0005634">
    <property type="term" value="C:nucleus"/>
    <property type="evidence" value="ECO:0007669"/>
    <property type="project" value="TreeGrafter"/>
</dbReference>
<dbReference type="Proteomes" id="UP000504637">
    <property type="component" value="Unplaced"/>
</dbReference>
<proteinExistence type="inferred from homology"/>
<keyword evidence="2" id="KW-1185">Reference proteome</keyword>
<dbReference type="Pfam" id="PF10521">
    <property type="entry name" value="Tti2"/>
    <property type="match status" value="1"/>
</dbReference>
<gene>
    <name evidence="3" type="ORF">K489DRAFT_381770</name>
</gene>